<keyword evidence="1" id="KW-1133">Transmembrane helix</keyword>
<keyword evidence="1" id="KW-0472">Membrane</keyword>
<feature type="transmembrane region" description="Helical" evidence="1">
    <location>
        <begin position="7"/>
        <end position="31"/>
    </location>
</feature>
<keyword evidence="3" id="KW-1185">Reference proteome</keyword>
<feature type="transmembrane region" description="Helical" evidence="1">
    <location>
        <begin position="43"/>
        <end position="63"/>
    </location>
</feature>
<gene>
    <name evidence="2" type="ORF">LVJ82_13520</name>
</gene>
<feature type="transmembrane region" description="Helical" evidence="1">
    <location>
        <begin position="91"/>
        <end position="109"/>
    </location>
</feature>
<evidence type="ECO:0000313" key="2">
    <source>
        <dbReference type="EMBL" id="UOO88479.1"/>
    </source>
</evidence>
<evidence type="ECO:0008006" key="4">
    <source>
        <dbReference type="Google" id="ProtNLM"/>
    </source>
</evidence>
<dbReference type="RefSeq" id="WP_058357837.1">
    <property type="nucleotide sequence ID" value="NZ_CABKVG010000010.1"/>
</dbReference>
<organism evidence="2 3">
    <name type="scientific">Vitreoscilla massiliensis</name>
    <dbReference type="NCBI Taxonomy" id="1689272"/>
    <lineage>
        <taxon>Bacteria</taxon>
        <taxon>Pseudomonadati</taxon>
        <taxon>Pseudomonadota</taxon>
        <taxon>Betaproteobacteria</taxon>
        <taxon>Neisseriales</taxon>
        <taxon>Neisseriaceae</taxon>
        <taxon>Vitreoscilla</taxon>
    </lineage>
</organism>
<proteinExistence type="predicted"/>
<dbReference type="Proteomes" id="UP000832011">
    <property type="component" value="Chromosome"/>
</dbReference>
<dbReference type="EMBL" id="CP091511">
    <property type="protein sequence ID" value="UOO88479.1"/>
    <property type="molecule type" value="Genomic_DNA"/>
</dbReference>
<feature type="transmembrane region" description="Helical" evidence="1">
    <location>
        <begin position="121"/>
        <end position="141"/>
    </location>
</feature>
<keyword evidence="1" id="KW-0812">Transmembrane</keyword>
<evidence type="ECO:0000256" key="1">
    <source>
        <dbReference type="SAM" id="Phobius"/>
    </source>
</evidence>
<accession>A0ABY4DY85</accession>
<evidence type="ECO:0000313" key="3">
    <source>
        <dbReference type="Proteomes" id="UP000832011"/>
    </source>
</evidence>
<protein>
    <recommendedName>
        <fullName evidence="4">N-linked glycosylation glycosyltransferase PglG</fullName>
    </recommendedName>
</protein>
<reference evidence="2 3" key="1">
    <citation type="journal article" date="2022" name="Res Sq">
        <title>Evolution of multicellular longitudinally dividing oral cavity symbionts (Neisseriaceae).</title>
        <authorList>
            <person name="Nyongesa S."/>
            <person name="Weber P."/>
            <person name="Bernet E."/>
            <person name="Pullido F."/>
            <person name="Nieckarz M."/>
            <person name="Delaby M."/>
            <person name="Nieves C."/>
            <person name="Viehboeck T."/>
            <person name="Krause N."/>
            <person name="Rivera-Millot A."/>
            <person name="Nakamura A."/>
            <person name="Vischer N."/>
            <person name="VanNieuwenhze M."/>
            <person name="Brun Y."/>
            <person name="Cava F."/>
            <person name="Bulgheresi S."/>
            <person name="Veyrier F."/>
        </authorList>
    </citation>
    <scope>NUCLEOTIDE SEQUENCE [LARGE SCALE GENOMIC DNA]</scope>
    <source>
        <strain evidence="2 3">SN4</strain>
    </source>
</reference>
<name>A0ABY4DY85_9NEIS</name>
<sequence>MPKFIHHVYMLVHAVIALMFLLAALLLVYLAAQTGLKVWGETALGSAVVYVVEALGILAAAIVSVQISQTILEEEIIRDVHISGPSRIRRFLSRFLVMLVVALTIEGLIASFKAQKEPQQLLYAAALLVATALLLAGWGVFVKLNSAAEELEPESLAEAKKEDTQVTAK</sequence>